<dbReference type="SUPFAM" id="SSF52540">
    <property type="entry name" value="P-loop containing nucleoside triphosphate hydrolases"/>
    <property type="match status" value="2"/>
</dbReference>
<dbReference type="GO" id="GO:0016787">
    <property type="term" value="F:hydrolase activity"/>
    <property type="evidence" value="ECO:0007669"/>
    <property type="project" value="UniProtKB-KW"/>
</dbReference>
<dbReference type="InterPro" id="IPR000330">
    <property type="entry name" value="SNF2_N"/>
</dbReference>
<dbReference type="InterPro" id="IPR027417">
    <property type="entry name" value="P-loop_NTPase"/>
</dbReference>
<dbReference type="EMBL" id="JH687891">
    <property type="protein sequence ID" value="EJD35404.1"/>
    <property type="molecule type" value="Genomic_DNA"/>
</dbReference>
<feature type="region of interest" description="Disordered" evidence="4">
    <location>
        <begin position="1212"/>
        <end position="1381"/>
    </location>
</feature>
<evidence type="ECO:0000256" key="4">
    <source>
        <dbReference type="SAM" id="MobiDB-lite"/>
    </source>
</evidence>
<sequence length="1381" mass="151325">MGKLSVFELVTELIGTLALPTPLPHEDDTAAYGPWADAKFLRLLGLPRNPLCPAAQGHAHPMGWTDAETAELHVAISHYFGRGQQPAPATKTARVDMNRARRDWGPGSRQMYQLAYRFRPFWRRRVMDELDIAGCGLDSIMSQRDEVPTEGDLAGLLTHAQVIDALLEATLKCPAPAQAAFDDLARSTRSSVITDWAGIIHTDRALLQKLLEPLPKLFQKVDDRSLDAVKLPDVRRFVRALAPARTHIGTRDWPVDRALIGKYVNFCDQIGAALGVHTQQERTANLPKSFLSMLQALEPQDAAALEQDLQELVDADSAMPDPFEQLPRESVLTDATAWLTPYDEPGLWRLAGVSNGKIPGMVEYIHPNIRINSWATGRYGDIWKTELAKAKANQPSELKPFRLTKIQFMGTIQMAVWYMHNEGGLLLDDVGVGKTMQAFAFCALLRYWHLYFAQHQRLPGELFAGTHYRHNTPGCTGKADCPVIHHDCSQPGAHAKCTGDAATCTVRTQHGNIPNRPFLVTGAPSIVQQWEEQARWVLMNGHITPVPFLVSSAAVRSVIVNEHLFNPTSRLHWYGNISMLLIVSTKVLETEFAEATGWTAAICRTKKAYCSYPAVDPTRRSLYSLPLNAAFHDEAHNVRTPGSAKYHAIHMISTMALVTICMTATPVVTSVENIIPLACIIGLELFNNPEQFELLFAELLRAVKTAMAQASAARRRALASMSDEEKEIARGNVLITGGRDAAIEAVTNVAVSVALQFRKHIRNVIRRTLADVGVDESVPCGMVIRLQLRAGNWERAMTKTMLQKLLPAANVPLTMGLSRNFYGNGKQCAIHPSLALPEAGLDPEKFPISRTQFGQHPSAKLQAALDLVCAHMGDRQLPPQQVTSKNGVHTWRSIPWDPPLAQDELARDAQRPQKILVYTYYILAASMMKKVCCTPAPLHLNGNAEGHHDQLLELYGITVCTIDGSRRADQRADTLQSWRDDVQGAVLIISAVGSAGLNLQEADVLIILDPTWSSSDTAQLEGRIRRKGQQSRTIVYELKTENSADTVIYAIGEPKKDINDMFLGNKDIATVRRLSMGDISRDITPAIEERLAEKVLRAKAGHPTPQLSHRPPMEIPYDDVDLRPIKIENEKIMHEAHQPPRPYIVPPDTHPTQLGGSRLDRTFDSSIMLASLSGSQPAIPPFARISVAAYGGGTTEPGTETSLLAAFRPDWDESDRQMSPQVSPRTPSTTSPSPYTAPADIYDDNGGYAQSPPMSLPAPSPSPGPSPGPAPAPPTTPPSPSLTLSPTQPAASSSELPPPQSERASASGTLDLSRPASPSEAAVRGSRRPAIPGPPSQSMRTYPSGRAPVRRMVTDEEEDDTPARDIPADIKATTYRAPRVG</sequence>
<gene>
    <name evidence="7" type="ORF">AURDEDRAFT_130637</name>
</gene>
<evidence type="ECO:0000256" key="3">
    <source>
        <dbReference type="ARBA" id="ARBA00022840"/>
    </source>
</evidence>
<dbReference type="InterPro" id="IPR001650">
    <property type="entry name" value="Helicase_C-like"/>
</dbReference>
<name>J0LES4_AURST</name>
<dbReference type="Pfam" id="PF00271">
    <property type="entry name" value="Helicase_C"/>
    <property type="match status" value="1"/>
</dbReference>
<dbReference type="InterPro" id="IPR038718">
    <property type="entry name" value="SNF2-like_sf"/>
</dbReference>
<dbReference type="KEGG" id="adl:AURDEDRAFT_130637"/>
<protein>
    <recommendedName>
        <fullName evidence="6">Helicase C-terminal domain-containing protein</fullName>
    </recommendedName>
</protein>
<organism evidence="7 8">
    <name type="scientific">Auricularia subglabra (strain TFB-10046 / SS5)</name>
    <name type="common">White-rot fungus</name>
    <name type="synonym">Auricularia delicata (strain TFB10046)</name>
    <dbReference type="NCBI Taxonomy" id="717982"/>
    <lineage>
        <taxon>Eukaryota</taxon>
        <taxon>Fungi</taxon>
        <taxon>Dikarya</taxon>
        <taxon>Basidiomycota</taxon>
        <taxon>Agaricomycotina</taxon>
        <taxon>Agaricomycetes</taxon>
        <taxon>Auriculariales</taxon>
        <taxon>Auriculariaceae</taxon>
        <taxon>Auricularia</taxon>
    </lineage>
</organism>
<dbReference type="Gene3D" id="3.40.50.10810">
    <property type="entry name" value="Tandem AAA-ATPase domain"/>
    <property type="match status" value="2"/>
</dbReference>
<keyword evidence="5" id="KW-0732">Signal</keyword>
<dbReference type="OrthoDB" id="3270319at2759"/>
<keyword evidence="2" id="KW-0378">Hydrolase</keyword>
<accession>J0LES4</accession>
<dbReference type="PANTHER" id="PTHR10799">
    <property type="entry name" value="SNF2/RAD54 HELICASE FAMILY"/>
    <property type="match status" value="1"/>
</dbReference>
<dbReference type="InParanoid" id="J0LES4"/>
<evidence type="ECO:0000259" key="6">
    <source>
        <dbReference type="PROSITE" id="PS51194"/>
    </source>
</evidence>
<feature type="signal peptide" evidence="5">
    <location>
        <begin position="1"/>
        <end position="18"/>
    </location>
</feature>
<proteinExistence type="predicted"/>
<evidence type="ECO:0000313" key="8">
    <source>
        <dbReference type="Proteomes" id="UP000006514"/>
    </source>
</evidence>
<feature type="domain" description="Helicase C-terminal" evidence="6">
    <location>
        <begin position="901"/>
        <end position="1069"/>
    </location>
</feature>
<feature type="compositionally biased region" description="Low complexity" evidence="4">
    <location>
        <begin position="1219"/>
        <end position="1238"/>
    </location>
</feature>
<keyword evidence="1" id="KW-0547">Nucleotide-binding</keyword>
<dbReference type="CDD" id="cd18793">
    <property type="entry name" value="SF2_C_SNF"/>
    <property type="match status" value="1"/>
</dbReference>
<keyword evidence="3" id="KW-0067">ATP-binding</keyword>
<keyword evidence="8" id="KW-1185">Reference proteome</keyword>
<evidence type="ECO:0000256" key="2">
    <source>
        <dbReference type="ARBA" id="ARBA00022801"/>
    </source>
</evidence>
<dbReference type="Proteomes" id="UP000006514">
    <property type="component" value="Unassembled WGS sequence"/>
</dbReference>
<dbReference type="Pfam" id="PF00176">
    <property type="entry name" value="SNF2-rel_dom"/>
    <property type="match status" value="1"/>
</dbReference>
<dbReference type="GO" id="GO:0005524">
    <property type="term" value="F:ATP binding"/>
    <property type="evidence" value="ECO:0007669"/>
    <property type="project" value="InterPro"/>
</dbReference>
<dbReference type="eggNOG" id="KOG0383">
    <property type="taxonomic scope" value="Eukaryota"/>
</dbReference>
<reference evidence="8" key="1">
    <citation type="journal article" date="2012" name="Science">
        <title>The Paleozoic origin of enzymatic lignin decomposition reconstructed from 31 fungal genomes.</title>
        <authorList>
            <person name="Floudas D."/>
            <person name="Binder M."/>
            <person name="Riley R."/>
            <person name="Barry K."/>
            <person name="Blanchette R.A."/>
            <person name="Henrissat B."/>
            <person name="Martinez A.T."/>
            <person name="Otillar R."/>
            <person name="Spatafora J.W."/>
            <person name="Yadav J.S."/>
            <person name="Aerts A."/>
            <person name="Benoit I."/>
            <person name="Boyd A."/>
            <person name="Carlson A."/>
            <person name="Copeland A."/>
            <person name="Coutinho P.M."/>
            <person name="de Vries R.P."/>
            <person name="Ferreira P."/>
            <person name="Findley K."/>
            <person name="Foster B."/>
            <person name="Gaskell J."/>
            <person name="Glotzer D."/>
            <person name="Gorecki P."/>
            <person name="Heitman J."/>
            <person name="Hesse C."/>
            <person name="Hori C."/>
            <person name="Igarashi K."/>
            <person name="Jurgens J.A."/>
            <person name="Kallen N."/>
            <person name="Kersten P."/>
            <person name="Kohler A."/>
            <person name="Kuees U."/>
            <person name="Kumar T.K.A."/>
            <person name="Kuo A."/>
            <person name="LaButti K."/>
            <person name="Larrondo L.F."/>
            <person name="Lindquist E."/>
            <person name="Ling A."/>
            <person name="Lombard V."/>
            <person name="Lucas S."/>
            <person name="Lundell T."/>
            <person name="Martin R."/>
            <person name="McLaughlin D.J."/>
            <person name="Morgenstern I."/>
            <person name="Morin E."/>
            <person name="Murat C."/>
            <person name="Nagy L.G."/>
            <person name="Nolan M."/>
            <person name="Ohm R.A."/>
            <person name="Patyshakuliyeva A."/>
            <person name="Rokas A."/>
            <person name="Ruiz-Duenas F.J."/>
            <person name="Sabat G."/>
            <person name="Salamov A."/>
            <person name="Samejima M."/>
            <person name="Schmutz J."/>
            <person name="Slot J.C."/>
            <person name="St John F."/>
            <person name="Stenlid J."/>
            <person name="Sun H."/>
            <person name="Sun S."/>
            <person name="Syed K."/>
            <person name="Tsang A."/>
            <person name="Wiebenga A."/>
            <person name="Young D."/>
            <person name="Pisabarro A."/>
            <person name="Eastwood D.C."/>
            <person name="Martin F."/>
            <person name="Cullen D."/>
            <person name="Grigoriev I.V."/>
            <person name="Hibbett D.S."/>
        </authorList>
    </citation>
    <scope>NUCLEOTIDE SEQUENCE [LARGE SCALE GENOMIC DNA]</scope>
    <source>
        <strain evidence="8">TFB10046</strain>
    </source>
</reference>
<evidence type="ECO:0000256" key="5">
    <source>
        <dbReference type="SAM" id="SignalP"/>
    </source>
</evidence>
<feature type="chain" id="PRO_5003735874" description="Helicase C-terminal domain-containing protein" evidence="5">
    <location>
        <begin position="19"/>
        <end position="1381"/>
    </location>
</feature>
<feature type="compositionally biased region" description="Pro residues" evidence="4">
    <location>
        <begin position="1254"/>
        <end position="1280"/>
    </location>
</feature>
<evidence type="ECO:0000313" key="7">
    <source>
        <dbReference type="EMBL" id="EJD35404.1"/>
    </source>
</evidence>
<feature type="compositionally biased region" description="Low complexity" evidence="4">
    <location>
        <begin position="1281"/>
        <end position="1290"/>
    </location>
</feature>
<dbReference type="PROSITE" id="PS51194">
    <property type="entry name" value="HELICASE_CTER"/>
    <property type="match status" value="1"/>
</dbReference>
<dbReference type="InterPro" id="IPR049730">
    <property type="entry name" value="SNF2/RAD54-like_C"/>
</dbReference>
<dbReference type="SMART" id="SM00490">
    <property type="entry name" value="HELICc"/>
    <property type="match status" value="1"/>
</dbReference>
<evidence type="ECO:0000256" key="1">
    <source>
        <dbReference type="ARBA" id="ARBA00022741"/>
    </source>
</evidence>
<dbReference type="Gene3D" id="3.40.50.300">
    <property type="entry name" value="P-loop containing nucleotide triphosphate hydrolases"/>
    <property type="match status" value="1"/>
</dbReference>